<evidence type="ECO:0000259" key="5">
    <source>
        <dbReference type="PROSITE" id="PS50075"/>
    </source>
</evidence>
<dbReference type="Pfam" id="PF00501">
    <property type="entry name" value="AMP-binding"/>
    <property type="match status" value="1"/>
</dbReference>
<dbReference type="Gene3D" id="1.10.1200.10">
    <property type="entry name" value="ACP-like"/>
    <property type="match status" value="1"/>
</dbReference>
<dbReference type="PANTHER" id="PTHR45527">
    <property type="entry name" value="NONRIBOSOMAL PEPTIDE SYNTHETASE"/>
    <property type="match status" value="1"/>
</dbReference>
<evidence type="ECO:0000256" key="2">
    <source>
        <dbReference type="ARBA" id="ARBA00022450"/>
    </source>
</evidence>
<evidence type="ECO:0000313" key="6">
    <source>
        <dbReference type="EMBL" id="GIF96871.1"/>
    </source>
</evidence>
<dbReference type="GO" id="GO:0031177">
    <property type="term" value="F:phosphopantetheine binding"/>
    <property type="evidence" value="ECO:0007669"/>
    <property type="project" value="InterPro"/>
</dbReference>
<dbReference type="InterPro" id="IPR001242">
    <property type="entry name" value="Condensation_dom"/>
</dbReference>
<dbReference type="InterPro" id="IPR000873">
    <property type="entry name" value="AMP-dep_synth/lig_dom"/>
</dbReference>
<reference evidence="6 7" key="1">
    <citation type="submission" date="2021-01" db="EMBL/GenBank/DDBJ databases">
        <title>Whole genome shotgun sequence of Catellatospora citrea NBRC 14495.</title>
        <authorList>
            <person name="Komaki H."/>
            <person name="Tamura T."/>
        </authorList>
    </citation>
    <scope>NUCLEOTIDE SEQUENCE [LARGE SCALE GENOMIC DNA]</scope>
    <source>
        <strain evidence="6 7">NBRC 14495</strain>
    </source>
</reference>
<keyword evidence="7" id="KW-1185">Reference proteome</keyword>
<feature type="region of interest" description="Disordered" evidence="4">
    <location>
        <begin position="122"/>
        <end position="149"/>
    </location>
</feature>
<comment type="cofactor">
    <cofactor evidence="1">
        <name>pantetheine 4'-phosphate</name>
        <dbReference type="ChEBI" id="CHEBI:47942"/>
    </cofactor>
</comment>
<evidence type="ECO:0000256" key="3">
    <source>
        <dbReference type="ARBA" id="ARBA00022553"/>
    </source>
</evidence>
<dbReference type="PANTHER" id="PTHR45527:SF1">
    <property type="entry name" value="FATTY ACID SYNTHASE"/>
    <property type="match status" value="1"/>
</dbReference>
<dbReference type="AlphaFoldDB" id="A0A8J3KBF3"/>
<dbReference type="Pfam" id="PF00550">
    <property type="entry name" value="PP-binding"/>
    <property type="match status" value="1"/>
</dbReference>
<dbReference type="RefSeq" id="WP_120314759.1">
    <property type="nucleotide sequence ID" value="NZ_BONH01000007.1"/>
</dbReference>
<dbReference type="Proteomes" id="UP000659904">
    <property type="component" value="Unassembled WGS sequence"/>
</dbReference>
<dbReference type="GO" id="GO:0008610">
    <property type="term" value="P:lipid biosynthetic process"/>
    <property type="evidence" value="ECO:0007669"/>
    <property type="project" value="UniProtKB-ARBA"/>
</dbReference>
<dbReference type="InterPro" id="IPR042099">
    <property type="entry name" value="ANL_N_sf"/>
</dbReference>
<dbReference type="GO" id="GO:0005737">
    <property type="term" value="C:cytoplasm"/>
    <property type="evidence" value="ECO:0007669"/>
    <property type="project" value="TreeGrafter"/>
</dbReference>
<keyword evidence="2" id="KW-0596">Phosphopantetheine</keyword>
<evidence type="ECO:0000313" key="7">
    <source>
        <dbReference type="Proteomes" id="UP000659904"/>
    </source>
</evidence>
<dbReference type="InterPro" id="IPR025110">
    <property type="entry name" value="AMP-bd_C"/>
</dbReference>
<dbReference type="GO" id="GO:0003824">
    <property type="term" value="F:catalytic activity"/>
    <property type="evidence" value="ECO:0007669"/>
    <property type="project" value="InterPro"/>
</dbReference>
<organism evidence="6 7">
    <name type="scientific">Catellatospora citrea</name>
    <dbReference type="NCBI Taxonomy" id="53366"/>
    <lineage>
        <taxon>Bacteria</taxon>
        <taxon>Bacillati</taxon>
        <taxon>Actinomycetota</taxon>
        <taxon>Actinomycetes</taxon>
        <taxon>Micromonosporales</taxon>
        <taxon>Micromonosporaceae</taxon>
        <taxon>Catellatospora</taxon>
    </lineage>
</organism>
<dbReference type="PROSITE" id="PS00012">
    <property type="entry name" value="PHOSPHOPANTETHEINE"/>
    <property type="match status" value="1"/>
</dbReference>
<dbReference type="SMART" id="SM00823">
    <property type="entry name" value="PKS_PP"/>
    <property type="match status" value="1"/>
</dbReference>
<feature type="domain" description="Carrier" evidence="5">
    <location>
        <begin position="520"/>
        <end position="596"/>
    </location>
</feature>
<feature type="region of interest" description="Disordered" evidence="4">
    <location>
        <begin position="764"/>
        <end position="791"/>
    </location>
</feature>
<dbReference type="Gene3D" id="3.30.300.30">
    <property type="match status" value="1"/>
</dbReference>
<proteinExistence type="predicted"/>
<dbReference type="Pfam" id="PF13193">
    <property type="entry name" value="AMP-binding_C"/>
    <property type="match status" value="1"/>
</dbReference>
<feature type="compositionally biased region" description="Pro residues" evidence="4">
    <location>
        <begin position="138"/>
        <end position="149"/>
    </location>
</feature>
<dbReference type="InterPro" id="IPR045851">
    <property type="entry name" value="AMP-bd_C_sf"/>
</dbReference>
<dbReference type="InterPro" id="IPR009081">
    <property type="entry name" value="PP-bd_ACP"/>
</dbReference>
<dbReference type="SUPFAM" id="SSF52777">
    <property type="entry name" value="CoA-dependent acyltransferases"/>
    <property type="match status" value="2"/>
</dbReference>
<evidence type="ECO:0000256" key="1">
    <source>
        <dbReference type="ARBA" id="ARBA00001957"/>
    </source>
</evidence>
<gene>
    <name evidence="6" type="ORF">Cci01nite_19650</name>
</gene>
<dbReference type="Gene3D" id="3.40.50.12780">
    <property type="entry name" value="N-terminal domain of ligase-like"/>
    <property type="match status" value="1"/>
</dbReference>
<dbReference type="Gene3D" id="3.30.559.10">
    <property type="entry name" value="Chloramphenicol acetyltransferase-like domain"/>
    <property type="match status" value="1"/>
</dbReference>
<dbReference type="InterPro" id="IPR036736">
    <property type="entry name" value="ACP-like_sf"/>
</dbReference>
<protein>
    <recommendedName>
        <fullName evidence="5">Carrier domain-containing protein</fullName>
    </recommendedName>
</protein>
<dbReference type="GO" id="GO:0044550">
    <property type="term" value="P:secondary metabolite biosynthetic process"/>
    <property type="evidence" value="ECO:0007669"/>
    <property type="project" value="TreeGrafter"/>
</dbReference>
<dbReference type="InterPro" id="IPR006162">
    <property type="entry name" value="Ppantetheine_attach_site"/>
</dbReference>
<keyword evidence="3" id="KW-0597">Phosphoprotein</keyword>
<dbReference type="EMBL" id="BONH01000007">
    <property type="protein sequence ID" value="GIF96871.1"/>
    <property type="molecule type" value="Genomic_DNA"/>
</dbReference>
<dbReference type="SUPFAM" id="SSF56801">
    <property type="entry name" value="Acetyl-CoA synthetase-like"/>
    <property type="match status" value="1"/>
</dbReference>
<dbReference type="SUPFAM" id="SSF47336">
    <property type="entry name" value="ACP-like"/>
    <property type="match status" value="1"/>
</dbReference>
<dbReference type="Gene3D" id="3.30.559.30">
    <property type="entry name" value="Nonribosomal peptide synthetase, condensation domain"/>
    <property type="match status" value="1"/>
</dbReference>
<accession>A0A8J3KBF3</accession>
<dbReference type="PROSITE" id="PS50075">
    <property type="entry name" value="CARRIER"/>
    <property type="match status" value="1"/>
</dbReference>
<dbReference type="GO" id="GO:0043041">
    <property type="term" value="P:amino acid activation for nonribosomal peptide biosynthetic process"/>
    <property type="evidence" value="ECO:0007669"/>
    <property type="project" value="TreeGrafter"/>
</dbReference>
<dbReference type="InterPro" id="IPR020806">
    <property type="entry name" value="PKS_PP-bd"/>
</dbReference>
<sequence>MTPLPSTSWDQRLDQIVRGWAHRRPDATAVVSTELTVTYRQLDDLADRYAADLIERSVRPGDVVPLAVPQSVTLIALMLAVAKVGAAYAVVDPDWPDDRLRGVLRNMRSPIVVAGAEVRLPDDRPRWTPPDAAQRIGTPPPRELPEPPTGPADPCCVLFTSGTTAEAKCMVTPHRAVARLFVPEATVTFGPGSVVPQLAPLQWDGSVLEIWSALLTGATLVLVADPLLTPADLRRMIQRDGVTTMWLTSSLFNTLVDVDLAAFTGLRQVMTGGERLSVPHVRGFLTAHPDIVLINGYGPAENTVFTTTHRIRPQDCAVAGGIPTGRAVPHTEVFVLDDARPVPPGQPGEVCVAGAGLADGYLGDPVATARSFVEVDIDGRRQRVYRTGDRGLIDDTGVLHYLGRMDRQLKVRGRRVEPVAVEHVLAQVAAVAQVAVVPRRDRAGNCLGLVAFYTTGDGRPATAQIRAAAARQLADYELPDAFVHRATMPLTANGKTDLRALQEQCADAIQPSQHRARAGDMPEGTLATVVEVFAAALDIEPDAVDVDSSLRALGGSSVSAIRASALLQQRGWAVPAVQVLGAGSARELARWLDEHAPSTDLDAAAGTGRFVPLTGMQQGFLMEHLADPTNLSGHCLLAWQVNGPLDVAALDQAIDDVVSRHGSLRAAYRLDPEPGAHTGPATCPAPRLQQLVMTGPPDLDAAVTALRTALSRPFDLECGVVLHARHMRLDDMRALVGVAVAHIAFDGWSESVFARELSQAYSARRTGAAPRFDTPPPSLPELSTGRPSGKAATRHRQYWANQLRAIPALPLARGSTPGLHHHEFRLDEADVAQLRHTAAKYDTTLFTALVASYGRALGAATGATDFGVGVPVAQRTGDLVDRAIGCLINMICLRIRPTTWDAEYAAELADTIMHAMQADVPFAEVVQILKPPRSSRPPLYQTLFTYQDTVPAHLDLAGTTTTALAVAHLGIPTELLVEVWPDHGGLRYVFTAQADAVSQDQFLQIVAAQRDDLGSLGCTLS</sequence>
<evidence type="ECO:0000256" key="4">
    <source>
        <dbReference type="SAM" id="MobiDB-lite"/>
    </source>
</evidence>
<dbReference type="InterPro" id="IPR010071">
    <property type="entry name" value="AA_adenyl_dom"/>
</dbReference>
<name>A0A8J3KBF3_9ACTN</name>
<dbReference type="Pfam" id="PF00668">
    <property type="entry name" value="Condensation"/>
    <property type="match status" value="1"/>
</dbReference>
<dbReference type="NCBIfam" id="TIGR01733">
    <property type="entry name" value="AA-adenyl-dom"/>
    <property type="match status" value="1"/>
</dbReference>
<comment type="caution">
    <text evidence="6">The sequence shown here is derived from an EMBL/GenBank/DDBJ whole genome shotgun (WGS) entry which is preliminary data.</text>
</comment>
<dbReference type="InterPro" id="IPR023213">
    <property type="entry name" value="CAT-like_dom_sf"/>
</dbReference>